<dbReference type="GeneID" id="38666137"/>
<dbReference type="PANTHER" id="PTHR34655">
    <property type="entry name" value="CONSERVED WITHIN P. AEROPHILUM"/>
    <property type="match status" value="1"/>
</dbReference>
<evidence type="ECO:0000313" key="1">
    <source>
        <dbReference type="EMBL" id="BBD72243.1"/>
    </source>
</evidence>
<dbReference type="Proteomes" id="UP000276741">
    <property type="component" value="Chromosome"/>
</dbReference>
<organism evidence="1 3">
    <name type="scientific">Sulfodiicoccus acidiphilus</name>
    <dbReference type="NCBI Taxonomy" id="1670455"/>
    <lineage>
        <taxon>Archaea</taxon>
        <taxon>Thermoproteota</taxon>
        <taxon>Thermoprotei</taxon>
        <taxon>Sulfolobales</taxon>
        <taxon>Sulfolobaceae</taxon>
        <taxon>Sulfodiicoccus</taxon>
    </lineage>
</organism>
<dbReference type="Gene3D" id="3.40.1260.10">
    <property type="entry name" value="DsrEFH-like"/>
    <property type="match status" value="1"/>
</dbReference>
<dbReference type="EMBL" id="AP018553">
    <property type="protein sequence ID" value="BBD72243.1"/>
    <property type="molecule type" value="Genomic_DNA"/>
</dbReference>
<evidence type="ECO:0000313" key="2">
    <source>
        <dbReference type="EMBL" id="GGT90836.1"/>
    </source>
</evidence>
<keyword evidence="3" id="KW-1185">Reference proteome</keyword>
<dbReference type="KEGG" id="sacd:HS1genome_0632"/>
<dbReference type="OrthoDB" id="288304at2157"/>
<dbReference type="EMBL" id="BMQS01000004">
    <property type="protein sequence ID" value="GGT90836.1"/>
    <property type="molecule type" value="Genomic_DNA"/>
</dbReference>
<protein>
    <recommendedName>
        <fullName evidence="4">Peroxiredoxin</fullName>
    </recommendedName>
</protein>
<evidence type="ECO:0008006" key="4">
    <source>
        <dbReference type="Google" id="ProtNLM"/>
    </source>
</evidence>
<name>A0A348B241_9CREN</name>
<reference evidence="2" key="4">
    <citation type="submission" date="2020-09" db="EMBL/GenBank/DDBJ databases">
        <authorList>
            <person name="Sun Q."/>
            <person name="Ohkuma M."/>
        </authorList>
    </citation>
    <scope>NUCLEOTIDE SEQUENCE</scope>
    <source>
        <strain evidence="2">JCM 31740</strain>
    </source>
</reference>
<evidence type="ECO:0000313" key="3">
    <source>
        <dbReference type="Proteomes" id="UP000276741"/>
    </source>
</evidence>
<reference evidence="2" key="1">
    <citation type="journal article" date="2014" name="Int. J. Syst. Evol. Microbiol.">
        <title>Complete genome sequence of Corynebacterium casei LMG S-19264T (=DSM 44701T), isolated from a smear-ripened cheese.</title>
        <authorList>
            <consortium name="US DOE Joint Genome Institute (JGI-PGF)"/>
            <person name="Walter F."/>
            <person name="Albersmeier A."/>
            <person name="Kalinowski J."/>
            <person name="Ruckert C."/>
        </authorList>
    </citation>
    <scope>NUCLEOTIDE SEQUENCE</scope>
    <source>
        <strain evidence="2">JCM 31740</strain>
    </source>
</reference>
<dbReference type="RefSeq" id="WP_126449599.1">
    <property type="nucleotide sequence ID" value="NZ_AP018553.1"/>
</dbReference>
<dbReference type="InterPro" id="IPR027396">
    <property type="entry name" value="DsrEFH-like"/>
</dbReference>
<dbReference type="SUPFAM" id="SSF75169">
    <property type="entry name" value="DsrEFH-like"/>
    <property type="match status" value="1"/>
</dbReference>
<dbReference type="Proteomes" id="UP000616143">
    <property type="component" value="Unassembled WGS sequence"/>
</dbReference>
<reference evidence="3" key="2">
    <citation type="submission" date="2018-04" db="EMBL/GenBank/DDBJ databases">
        <title>Complete genome sequence of Sulfodiicoccus acidiphilus strain HS-1.</title>
        <authorList>
            <person name="Sakai H.D."/>
            <person name="Kurosawa N."/>
        </authorList>
    </citation>
    <scope>NUCLEOTIDE SEQUENCE [LARGE SCALE GENOMIC DNA]</scope>
    <source>
        <strain evidence="3">HS-1</strain>
    </source>
</reference>
<gene>
    <name evidence="2" type="ORF">GCM10007116_05880</name>
    <name evidence="1" type="ORF">HS1genome_0632</name>
</gene>
<dbReference type="AlphaFoldDB" id="A0A348B241"/>
<accession>A0A348B241</accession>
<sequence length="149" mass="16715">MESRKLGIVFASGAANRLCCLFIYAGAALAGGWEVRVHLVNEGLVAFKKEVLPKLSTIEAAYYPPLYSTDVETYVGNLREFVNSGKLPDWHSFLKQLKGDFKDRFKVYACPYAAALYNVRKEDLVEEVDEVRGAESFLEEVYGGVVMYL</sequence>
<proteinExistence type="predicted"/>
<reference evidence="1" key="3">
    <citation type="journal article" date="2019" name="BMC Res. Notes">
        <title>Complete genome sequence of the Sulfodiicoccus acidiphilus strain HS-1T, the first crenarchaeon that lacks polB3, isolated from an acidic hot spring in Ohwaku-dani, Hakone, Japan.</title>
        <authorList>
            <person name="Sakai H.D."/>
            <person name="Kurosawa N."/>
        </authorList>
    </citation>
    <scope>NUCLEOTIDE SEQUENCE</scope>
    <source>
        <strain evidence="1">HS-1</strain>
    </source>
</reference>
<dbReference type="PANTHER" id="PTHR34655:SF2">
    <property type="entry name" value="PEROXIREDOXIN FAMILY PROTEIN"/>
    <property type="match status" value="1"/>
</dbReference>